<gene>
    <name evidence="1" type="ORF">BPA01_36820</name>
</gene>
<organism evidence="1 2">
    <name type="scientific">Brevibacillus parabrevis</name>
    <dbReference type="NCBI Taxonomy" id="54914"/>
    <lineage>
        <taxon>Bacteria</taxon>
        <taxon>Bacillati</taxon>
        <taxon>Bacillota</taxon>
        <taxon>Bacilli</taxon>
        <taxon>Bacillales</taxon>
        <taxon>Paenibacillaceae</taxon>
        <taxon>Brevibacillus</taxon>
    </lineage>
</organism>
<sequence>MNRKLVASFITSCVVLATITTAFAATPMGIAQSEASISGNLSTAGGEKHYVISSYGITRDISSRVKSSDIKQIISFAIITRNGKKVSSKTTEDSYVKSLKAKISNQEEYGKAIWEVAASGDVYYTDGTTDSGINYEEQEFNVK</sequence>
<dbReference type="RefSeq" id="WP_063229941.1">
    <property type="nucleotide sequence ID" value="NZ_BJMH01000019.1"/>
</dbReference>
<comment type="caution">
    <text evidence="1">The sequence shown here is derived from an EMBL/GenBank/DDBJ whole genome shotgun (WGS) entry which is preliminary data.</text>
</comment>
<name>A0A4Y3PHX7_BREPA</name>
<reference evidence="1 2" key="1">
    <citation type="submission" date="2019-06" db="EMBL/GenBank/DDBJ databases">
        <title>Whole genome shotgun sequence of Brevibacillus parabrevis NBRC 12334.</title>
        <authorList>
            <person name="Hosoyama A."/>
            <person name="Uohara A."/>
            <person name="Ohji S."/>
            <person name="Ichikawa N."/>
        </authorList>
    </citation>
    <scope>NUCLEOTIDE SEQUENCE [LARGE SCALE GENOMIC DNA]</scope>
    <source>
        <strain evidence="1 2">NBRC 12334</strain>
    </source>
</reference>
<dbReference type="STRING" id="54914.AV540_20020"/>
<dbReference type="GeneID" id="87611625"/>
<accession>A0A4Y3PHX7</accession>
<proteinExistence type="predicted"/>
<protein>
    <submittedName>
        <fullName evidence="1">Uncharacterized protein</fullName>
    </submittedName>
</protein>
<keyword evidence="2" id="KW-1185">Reference proteome</keyword>
<dbReference type="Proteomes" id="UP000316882">
    <property type="component" value="Unassembled WGS sequence"/>
</dbReference>
<evidence type="ECO:0000313" key="2">
    <source>
        <dbReference type="Proteomes" id="UP000316882"/>
    </source>
</evidence>
<dbReference type="EMBL" id="BJMH01000019">
    <property type="protein sequence ID" value="GEB34102.1"/>
    <property type="molecule type" value="Genomic_DNA"/>
</dbReference>
<evidence type="ECO:0000313" key="1">
    <source>
        <dbReference type="EMBL" id="GEB34102.1"/>
    </source>
</evidence>
<dbReference type="AlphaFoldDB" id="A0A4Y3PHX7"/>